<dbReference type="KEGG" id="dpm:FNV33_02985"/>
<gene>
    <name evidence="1" type="ORF">FNV33_02985</name>
</gene>
<name>A0A328JZB3_9LACT</name>
<sequence>MEMTISNTERVICMEIQDGASVTVEMFKDNELEAKRYLNHLRRELGKELKIKKATKKMNGKAFQVLYARPYKEVVFAVIFP</sequence>
<accession>A0A328JZB3</accession>
<evidence type="ECO:0000313" key="1">
    <source>
        <dbReference type="EMBL" id="QDO91062.1"/>
    </source>
</evidence>
<dbReference type="AlphaFoldDB" id="A0A328JZB3"/>
<dbReference type="EMBL" id="CP041626">
    <property type="protein sequence ID" value="QDO91062.1"/>
    <property type="molecule type" value="Genomic_DNA"/>
</dbReference>
<dbReference type="Proteomes" id="UP000315953">
    <property type="component" value="Chromosome"/>
</dbReference>
<dbReference type="RefSeq" id="WP_111974712.1">
    <property type="nucleotide sequence ID" value="NZ_CP040417.1"/>
</dbReference>
<evidence type="ECO:0000313" key="2">
    <source>
        <dbReference type="Proteomes" id="UP000315953"/>
    </source>
</evidence>
<organism evidence="1 2">
    <name type="scientific">Dolosigranulum pigrum</name>
    <dbReference type="NCBI Taxonomy" id="29394"/>
    <lineage>
        <taxon>Bacteria</taxon>
        <taxon>Bacillati</taxon>
        <taxon>Bacillota</taxon>
        <taxon>Bacilli</taxon>
        <taxon>Lactobacillales</taxon>
        <taxon>Carnobacteriaceae</taxon>
        <taxon>Dolosigranulum</taxon>
    </lineage>
</organism>
<reference evidence="1 2" key="1">
    <citation type="submission" date="2019-07" db="EMBL/GenBank/DDBJ databases">
        <title>Genome assembly of a nasal isolate of Dolosigranulum pigrum from a chronic sinusitis patient.</title>
        <authorList>
            <person name="Baig S."/>
            <person name="Overballe-Petersen S."/>
            <person name="Kaspar U."/>
            <person name="Rendboe A."/>
            <person name="de Man T."/>
            <person name="Liu C."/>
            <person name="Price L.B."/>
            <person name="Stegger M."/>
            <person name="Becker K."/>
            <person name="Skytt Andersen P."/>
        </authorList>
    </citation>
    <scope>NUCLEOTIDE SEQUENCE [LARGE SCALE GENOMIC DNA]</scope>
    <source>
        <strain evidence="1 2">83VPs-KB5</strain>
    </source>
</reference>
<proteinExistence type="predicted"/>
<protein>
    <submittedName>
        <fullName evidence="1">Uncharacterized protein</fullName>
    </submittedName>
</protein>